<organism evidence="5 6">
    <name type="scientific">Dimorphilus gyrociliatus</name>
    <dbReference type="NCBI Taxonomy" id="2664684"/>
    <lineage>
        <taxon>Eukaryota</taxon>
        <taxon>Metazoa</taxon>
        <taxon>Spiralia</taxon>
        <taxon>Lophotrochozoa</taxon>
        <taxon>Annelida</taxon>
        <taxon>Polychaeta</taxon>
        <taxon>Polychaeta incertae sedis</taxon>
        <taxon>Dinophilidae</taxon>
        <taxon>Dimorphilus</taxon>
    </lineage>
</organism>
<proteinExistence type="predicted"/>
<evidence type="ECO:0000259" key="4">
    <source>
        <dbReference type="Pfam" id="PF00149"/>
    </source>
</evidence>
<keyword evidence="2" id="KW-0378">Hydrolase</keyword>
<evidence type="ECO:0000256" key="3">
    <source>
        <dbReference type="SAM" id="SignalP"/>
    </source>
</evidence>
<name>A0A7I8VQ73_9ANNE</name>
<feature type="chain" id="PRO_5029583473" evidence="3">
    <location>
        <begin position="22"/>
        <end position="310"/>
    </location>
</feature>
<dbReference type="PANTHER" id="PTHR10161">
    <property type="entry name" value="TARTRATE-RESISTANT ACID PHOSPHATASE TYPE 5"/>
    <property type="match status" value="1"/>
</dbReference>
<keyword evidence="6" id="KW-1185">Reference proteome</keyword>
<dbReference type="AlphaFoldDB" id="A0A7I8VQ73"/>
<evidence type="ECO:0000256" key="1">
    <source>
        <dbReference type="ARBA" id="ARBA00022729"/>
    </source>
</evidence>
<feature type="signal peptide" evidence="3">
    <location>
        <begin position="1"/>
        <end position="21"/>
    </location>
</feature>
<dbReference type="Pfam" id="PF00149">
    <property type="entry name" value="Metallophos"/>
    <property type="match status" value="1"/>
</dbReference>
<dbReference type="OrthoDB" id="411211at2759"/>
<evidence type="ECO:0000313" key="5">
    <source>
        <dbReference type="EMBL" id="CAD5118385.1"/>
    </source>
</evidence>
<evidence type="ECO:0000256" key="2">
    <source>
        <dbReference type="ARBA" id="ARBA00022801"/>
    </source>
</evidence>
<keyword evidence="1 3" id="KW-0732">Signal</keyword>
<dbReference type="InterPro" id="IPR004843">
    <property type="entry name" value="Calcineurin-like_PHP"/>
</dbReference>
<dbReference type="GO" id="GO:0016787">
    <property type="term" value="F:hydrolase activity"/>
    <property type="evidence" value="ECO:0007669"/>
    <property type="project" value="UniProtKB-KW"/>
</dbReference>
<dbReference type="PANTHER" id="PTHR10161:SF14">
    <property type="entry name" value="TARTRATE-RESISTANT ACID PHOSPHATASE TYPE 5"/>
    <property type="match status" value="1"/>
</dbReference>
<reference evidence="5 6" key="1">
    <citation type="submission" date="2020-08" db="EMBL/GenBank/DDBJ databases">
        <authorList>
            <person name="Hejnol A."/>
        </authorList>
    </citation>
    <scope>NUCLEOTIDE SEQUENCE [LARGE SCALE GENOMIC DNA]</scope>
</reference>
<gene>
    <name evidence="5" type="ORF">DGYR_LOCUS6771</name>
</gene>
<dbReference type="Proteomes" id="UP000549394">
    <property type="component" value="Unassembled WGS sequence"/>
</dbReference>
<dbReference type="InterPro" id="IPR029052">
    <property type="entry name" value="Metallo-depent_PP-like"/>
</dbReference>
<dbReference type="Gene3D" id="3.60.21.10">
    <property type="match status" value="1"/>
</dbReference>
<dbReference type="EMBL" id="CAJFCJ010000008">
    <property type="protein sequence ID" value="CAD5118385.1"/>
    <property type="molecule type" value="Genomic_DNA"/>
</dbReference>
<sequence>MRLFKCFIAILSFSVTVLSKGQENGCVDFINIGDWGAITGIGQLPIAEAMAKYADENPVDFVLTSGDNFYPDGVESATDEQFDSKWRDVYNQPSLKELTWYISVGNHDYGLKNGNEWFQIEFGRNESRWYFPDLWYTFEKELYNNKKIKFIVLDSQAFRAQENNPESQTEFLKSALENKEHWTFVIAHHPVYSAGRHGPIQNTIKRDILQPIADDGYNVDLFITGHDHNLQHLKFMNNTNTEFIVNGAGGAFPYFLDEDHVGILQQEGITLEKFEDAFGFLAVHVCENEVTLKFVDDDGNINYTYVKAKP</sequence>
<feature type="domain" description="Calcineurin-like phosphoesterase" evidence="4">
    <location>
        <begin position="30"/>
        <end position="229"/>
    </location>
</feature>
<accession>A0A7I8VQ73</accession>
<dbReference type="InterPro" id="IPR051558">
    <property type="entry name" value="Metallophosphoesterase_PAP"/>
</dbReference>
<dbReference type="SUPFAM" id="SSF56300">
    <property type="entry name" value="Metallo-dependent phosphatases"/>
    <property type="match status" value="1"/>
</dbReference>
<evidence type="ECO:0000313" key="6">
    <source>
        <dbReference type="Proteomes" id="UP000549394"/>
    </source>
</evidence>
<comment type="caution">
    <text evidence="5">The sequence shown here is derived from an EMBL/GenBank/DDBJ whole genome shotgun (WGS) entry which is preliminary data.</text>
</comment>
<protein>
    <submittedName>
        <fullName evidence="5">DgyrCDS7093</fullName>
    </submittedName>
</protein>